<dbReference type="Pfam" id="PF00732">
    <property type="entry name" value="GMC_oxred_N"/>
    <property type="match status" value="1"/>
</dbReference>
<keyword evidence="3 4" id="KW-0274">FAD</keyword>
<feature type="active site" description="Proton acceptor" evidence="2">
    <location>
        <position position="596"/>
    </location>
</feature>
<dbReference type="InterPro" id="IPR000172">
    <property type="entry name" value="GMC_OxRdtase_N"/>
</dbReference>
<feature type="signal peptide" evidence="5">
    <location>
        <begin position="1"/>
        <end position="17"/>
    </location>
</feature>
<dbReference type="PANTHER" id="PTHR11552">
    <property type="entry name" value="GLUCOSE-METHANOL-CHOLINE GMC OXIDOREDUCTASE"/>
    <property type="match status" value="1"/>
</dbReference>
<feature type="binding site" evidence="3">
    <location>
        <position position="148"/>
    </location>
    <ligand>
        <name>FAD</name>
        <dbReference type="ChEBI" id="CHEBI:57692"/>
    </ligand>
</feature>
<keyword evidence="9" id="KW-1185">Reference proteome</keyword>
<proteinExistence type="inferred from homology"/>
<dbReference type="PANTHER" id="PTHR11552:SF158">
    <property type="entry name" value="GH23626P-RELATED"/>
    <property type="match status" value="1"/>
</dbReference>
<evidence type="ECO:0000256" key="3">
    <source>
        <dbReference type="PIRSR" id="PIRSR000137-2"/>
    </source>
</evidence>
<protein>
    <recommendedName>
        <fullName evidence="6 7">Glucose-methanol-choline oxidoreductase N-terminal domain-containing protein</fullName>
    </recommendedName>
</protein>
<evidence type="ECO:0000256" key="2">
    <source>
        <dbReference type="PIRSR" id="PIRSR000137-1"/>
    </source>
</evidence>
<feature type="domain" description="Glucose-methanol-choline oxidoreductase N-terminal" evidence="6">
    <location>
        <begin position="146"/>
        <end position="169"/>
    </location>
</feature>
<dbReference type="SUPFAM" id="SSF54373">
    <property type="entry name" value="FAD-linked reductases, C-terminal domain"/>
    <property type="match status" value="1"/>
</dbReference>
<dbReference type="InterPro" id="IPR036188">
    <property type="entry name" value="FAD/NAD-bd_sf"/>
</dbReference>
<keyword evidence="5" id="KW-0732">Signal</keyword>
<evidence type="ECO:0000313" key="8">
    <source>
        <dbReference type="EMBL" id="KAF2892885.1"/>
    </source>
</evidence>
<accession>A0A8K0D139</accession>
<dbReference type="Gene3D" id="3.50.50.60">
    <property type="entry name" value="FAD/NAD(P)-binding domain"/>
    <property type="match status" value="1"/>
</dbReference>
<evidence type="ECO:0000313" key="9">
    <source>
        <dbReference type="Proteomes" id="UP000801492"/>
    </source>
</evidence>
<feature type="domain" description="Glucose-methanol-choline oxidoreductase N-terminal" evidence="7">
    <location>
        <begin position="318"/>
        <end position="332"/>
    </location>
</feature>
<comment type="caution">
    <text evidence="8">The sequence shown here is derived from an EMBL/GenBank/DDBJ whole genome shotgun (WGS) entry which is preliminary data.</text>
</comment>
<dbReference type="OrthoDB" id="269227at2759"/>
<feature type="active site" description="Proton donor" evidence="2">
    <location>
        <position position="552"/>
    </location>
</feature>
<evidence type="ECO:0000256" key="5">
    <source>
        <dbReference type="SAM" id="SignalP"/>
    </source>
</evidence>
<dbReference type="GO" id="GO:0050660">
    <property type="term" value="F:flavin adenine dinucleotide binding"/>
    <property type="evidence" value="ECO:0007669"/>
    <property type="project" value="InterPro"/>
</dbReference>
<evidence type="ECO:0000256" key="1">
    <source>
        <dbReference type="ARBA" id="ARBA00010790"/>
    </source>
</evidence>
<feature type="chain" id="PRO_5035464029" description="Glucose-methanol-choline oxidoreductase N-terminal domain-containing protein" evidence="5">
    <location>
        <begin position="18"/>
        <end position="619"/>
    </location>
</feature>
<evidence type="ECO:0000259" key="7">
    <source>
        <dbReference type="PROSITE" id="PS00624"/>
    </source>
</evidence>
<dbReference type="Gene3D" id="3.30.560.10">
    <property type="entry name" value="Glucose Oxidase, domain 3"/>
    <property type="match status" value="1"/>
</dbReference>
<evidence type="ECO:0000256" key="4">
    <source>
        <dbReference type="RuleBase" id="RU003968"/>
    </source>
</evidence>
<comment type="cofactor">
    <cofactor evidence="3">
        <name>FAD</name>
        <dbReference type="ChEBI" id="CHEBI:57692"/>
    </cofactor>
</comment>
<dbReference type="AlphaFoldDB" id="A0A8K0D139"/>
<dbReference type="InterPro" id="IPR012132">
    <property type="entry name" value="GMC_OxRdtase"/>
</dbReference>
<keyword evidence="4" id="KW-0285">Flavoprotein</keyword>
<dbReference type="Pfam" id="PF05199">
    <property type="entry name" value="GMC_oxred_C"/>
    <property type="match status" value="1"/>
</dbReference>
<sequence>MKIVIFCFSALAFLAQAKDVSEKEVQYYLKLFEDFMANSTNWEQPTDNRKFFQLTNQEAEPIEHGHYDFIIVGAGAGGSVLTNRLTESGKFKVLVLEAGGREDDITDVPGFATFLVRSDFNWGYKTIPQKKCCLGFKNKQCNYPRGKVVGGTTVINYMMYVRGNKKDFEEWGCENPGWDYESVLPYFKKSENSRLRQEDPGYHGHHGPLSVEDVRYYPDIVDVFLKAAEQSGHKILDYNGEEQYGYSALQAMTKEGRRCSAGKAFVEPAISRRNLELLDHALGTKILIKNRTAYGVEFIRNGKKYTATASKEVIISGGSYNSPQILMLSGIGPKNDLEKLGIPVVQDLPVGSTLYDHVMFPALVFSTNISTDNEPTLEKQIRDYLQGYGSLTTAAVTALGYELPKLVSKNPDFEIVFTSSIMSQTSSIYLDLFQMTEENWQALLGSQYEKYVWIPLIVAMHPKSKGTVKLKTKDPLDFPLIDPNLYSDENDEDMKGTLDTIEVIRKISRTPAFQKINSRYESDPFPACKNYTHLSSDYWRCVIKETSYPAIHAVSTCRMGPMHDKNAVVDHELKIYGIHRLRVVDASVMPFSLAAHPTSVTYMIAEKAADLIRKQYRDF</sequence>
<dbReference type="PIRSF" id="PIRSF000137">
    <property type="entry name" value="Alcohol_oxidase"/>
    <property type="match status" value="1"/>
</dbReference>
<dbReference type="Proteomes" id="UP000801492">
    <property type="component" value="Unassembled WGS sequence"/>
</dbReference>
<evidence type="ECO:0000259" key="6">
    <source>
        <dbReference type="PROSITE" id="PS00623"/>
    </source>
</evidence>
<dbReference type="InterPro" id="IPR007867">
    <property type="entry name" value="GMC_OxRtase_C"/>
</dbReference>
<reference evidence="8" key="1">
    <citation type="submission" date="2019-08" db="EMBL/GenBank/DDBJ databases">
        <title>The genome of the North American firefly Photinus pyralis.</title>
        <authorList>
            <consortium name="Photinus pyralis genome working group"/>
            <person name="Fallon T.R."/>
            <person name="Sander Lower S.E."/>
            <person name="Weng J.-K."/>
        </authorList>
    </citation>
    <scope>NUCLEOTIDE SEQUENCE</scope>
    <source>
        <strain evidence="8">TRF0915ILg1</strain>
        <tissue evidence="8">Whole body</tissue>
    </source>
</reference>
<feature type="binding site" evidence="3">
    <location>
        <position position="152"/>
    </location>
    <ligand>
        <name>FAD</name>
        <dbReference type="ChEBI" id="CHEBI:57692"/>
    </ligand>
</feature>
<comment type="similarity">
    <text evidence="1 4">Belongs to the GMC oxidoreductase family.</text>
</comment>
<dbReference type="EMBL" id="VTPC01008396">
    <property type="protein sequence ID" value="KAF2892885.1"/>
    <property type="molecule type" value="Genomic_DNA"/>
</dbReference>
<dbReference type="PROSITE" id="PS00624">
    <property type="entry name" value="GMC_OXRED_2"/>
    <property type="match status" value="1"/>
</dbReference>
<dbReference type="PROSITE" id="PS00623">
    <property type="entry name" value="GMC_OXRED_1"/>
    <property type="match status" value="1"/>
</dbReference>
<gene>
    <name evidence="8" type="ORF">ILUMI_13290</name>
</gene>
<name>A0A8K0D139_IGNLU</name>
<organism evidence="8 9">
    <name type="scientific">Ignelater luminosus</name>
    <name type="common">Cucubano</name>
    <name type="synonym">Pyrophorus luminosus</name>
    <dbReference type="NCBI Taxonomy" id="2038154"/>
    <lineage>
        <taxon>Eukaryota</taxon>
        <taxon>Metazoa</taxon>
        <taxon>Ecdysozoa</taxon>
        <taxon>Arthropoda</taxon>
        <taxon>Hexapoda</taxon>
        <taxon>Insecta</taxon>
        <taxon>Pterygota</taxon>
        <taxon>Neoptera</taxon>
        <taxon>Endopterygota</taxon>
        <taxon>Coleoptera</taxon>
        <taxon>Polyphaga</taxon>
        <taxon>Elateriformia</taxon>
        <taxon>Elateroidea</taxon>
        <taxon>Elateridae</taxon>
        <taxon>Agrypninae</taxon>
        <taxon>Pyrophorini</taxon>
        <taxon>Ignelater</taxon>
    </lineage>
</organism>
<dbReference type="GO" id="GO:0016614">
    <property type="term" value="F:oxidoreductase activity, acting on CH-OH group of donors"/>
    <property type="evidence" value="ECO:0007669"/>
    <property type="project" value="InterPro"/>
</dbReference>
<dbReference type="SUPFAM" id="SSF51905">
    <property type="entry name" value="FAD/NAD(P)-binding domain"/>
    <property type="match status" value="1"/>
</dbReference>